<dbReference type="EMBL" id="MSFL01000032">
    <property type="protein sequence ID" value="PWY69678.1"/>
    <property type="molecule type" value="Genomic_DNA"/>
</dbReference>
<organism evidence="2 3">
    <name type="scientific">Aspergillus heteromorphus CBS 117.55</name>
    <dbReference type="NCBI Taxonomy" id="1448321"/>
    <lineage>
        <taxon>Eukaryota</taxon>
        <taxon>Fungi</taxon>
        <taxon>Dikarya</taxon>
        <taxon>Ascomycota</taxon>
        <taxon>Pezizomycotina</taxon>
        <taxon>Eurotiomycetes</taxon>
        <taxon>Eurotiomycetidae</taxon>
        <taxon>Eurotiales</taxon>
        <taxon>Aspergillaceae</taxon>
        <taxon>Aspergillus</taxon>
        <taxon>Aspergillus subgen. Circumdati</taxon>
    </lineage>
</organism>
<evidence type="ECO:0000313" key="2">
    <source>
        <dbReference type="EMBL" id="PWY69678.1"/>
    </source>
</evidence>
<protein>
    <submittedName>
        <fullName evidence="2">Uncharacterized protein</fullName>
    </submittedName>
</protein>
<gene>
    <name evidence="2" type="ORF">BO70DRAFT_399878</name>
</gene>
<dbReference type="GeneID" id="37069126"/>
<evidence type="ECO:0000256" key="1">
    <source>
        <dbReference type="SAM" id="MobiDB-lite"/>
    </source>
</evidence>
<dbReference type="AlphaFoldDB" id="A0A317V9G8"/>
<accession>A0A317V9G8</accession>
<keyword evidence="3" id="KW-1185">Reference proteome</keyword>
<dbReference type="RefSeq" id="XP_025395630.1">
    <property type="nucleotide sequence ID" value="XM_025546889.1"/>
</dbReference>
<dbReference type="Proteomes" id="UP000247233">
    <property type="component" value="Unassembled WGS sequence"/>
</dbReference>
<proteinExistence type="predicted"/>
<reference evidence="2 3" key="1">
    <citation type="submission" date="2016-12" db="EMBL/GenBank/DDBJ databases">
        <title>The genomes of Aspergillus section Nigri reveals drivers in fungal speciation.</title>
        <authorList>
            <consortium name="DOE Joint Genome Institute"/>
            <person name="Vesth T.C."/>
            <person name="Nybo J."/>
            <person name="Theobald S."/>
            <person name="Brandl J."/>
            <person name="Frisvad J.C."/>
            <person name="Nielsen K.F."/>
            <person name="Lyhne E.K."/>
            <person name="Kogle M.E."/>
            <person name="Kuo A."/>
            <person name="Riley R."/>
            <person name="Clum A."/>
            <person name="Nolan M."/>
            <person name="Lipzen A."/>
            <person name="Salamov A."/>
            <person name="Henrissat B."/>
            <person name="Wiebenga A."/>
            <person name="De Vries R.P."/>
            <person name="Grigoriev I.V."/>
            <person name="Mortensen U.H."/>
            <person name="Andersen M.R."/>
            <person name="Baker S.E."/>
        </authorList>
    </citation>
    <scope>NUCLEOTIDE SEQUENCE [LARGE SCALE GENOMIC DNA]</scope>
    <source>
        <strain evidence="2 3">CBS 117.55</strain>
    </source>
</reference>
<feature type="region of interest" description="Disordered" evidence="1">
    <location>
        <begin position="12"/>
        <end position="71"/>
    </location>
</feature>
<dbReference type="VEuPathDB" id="FungiDB:BO70DRAFT_399878"/>
<sequence length="71" mass="7380">MAGSILCSFTAFGSTQGNRTDRPYSLPERSNKDAEAAANKSAAGRSHDRAAACGAAQNSTPDSRLDYGAQE</sequence>
<name>A0A317V9G8_9EURO</name>
<evidence type="ECO:0000313" key="3">
    <source>
        <dbReference type="Proteomes" id="UP000247233"/>
    </source>
</evidence>
<comment type="caution">
    <text evidence="2">The sequence shown here is derived from an EMBL/GenBank/DDBJ whole genome shotgun (WGS) entry which is preliminary data.</text>
</comment>